<evidence type="ECO:0000259" key="4">
    <source>
        <dbReference type="Pfam" id="PF17919"/>
    </source>
</evidence>
<comment type="caution">
    <text evidence="5">The sequence shown here is derived from an EMBL/GenBank/DDBJ whole genome shotgun (WGS) entry which is preliminary data.</text>
</comment>
<dbReference type="Proteomes" id="UP000807504">
    <property type="component" value="Unassembled WGS sequence"/>
</dbReference>
<dbReference type="FunFam" id="3.30.70.270:FF:000020">
    <property type="entry name" value="Transposon Tf2-6 polyprotein-like Protein"/>
    <property type="match status" value="1"/>
</dbReference>
<evidence type="ECO:0000256" key="2">
    <source>
        <dbReference type="ARBA" id="ARBA00023268"/>
    </source>
</evidence>
<dbReference type="Gene3D" id="3.30.70.270">
    <property type="match status" value="2"/>
</dbReference>
<name>A0A8T0FDH9_ARGBR</name>
<evidence type="ECO:0000313" key="5">
    <source>
        <dbReference type="EMBL" id="KAF8788308.1"/>
    </source>
</evidence>
<dbReference type="InterPro" id="IPR043502">
    <property type="entry name" value="DNA/RNA_pol_sf"/>
</dbReference>
<evidence type="ECO:0000313" key="6">
    <source>
        <dbReference type="Proteomes" id="UP000807504"/>
    </source>
</evidence>
<reference evidence="5" key="2">
    <citation type="submission" date="2020-06" db="EMBL/GenBank/DDBJ databases">
        <authorList>
            <person name="Sheffer M."/>
        </authorList>
    </citation>
    <scope>NUCLEOTIDE SEQUENCE</scope>
</reference>
<evidence type="ECO:0000259" key="3">
    <source>
        <dbReference type="Pfam" id="PF00078"/>
    </source>
</evidence>
<dbReference type="AlphaFoldDB" id="A0A8T0FDH9"/>
<dbReference type="InterPro" id="IPR000477">
    <property type="entry name" value="RT_dom"/>
</dbReference>
<dbReference type="CDD" id="cd01647">
    <property type="entry name" value="RT_LTR"/>
    <property type="match status" value="1"/>
</dbReference>
<dbReference type="PANTHER" id="PTHR37984:SF5">
    <property type="entry name" value="PROTEIN NYNRIN-LIKE"/>
    <property type="match status" value="1"/>
</dbReference>
<dbReference type="InterPro" id="IPR043128">
    <property type="entry name" value="Rev_trsase/Diguanyl_cyclase"/>
</dbReference>
<dbReference type="Pfam" id="PF17919">
    <property type="entry name" value="RT_RNaseH_2"/>
    <property type="match status" value="1"/>
</dbReference>
<dbReference type="PANTHER" id="PTHR37984">
    <property type="entry name" value="PROTEIN CBG26694"/>
    <property type="match status" value="1"/>
</dbReference>
<feature type="domain" description="Reverse transcriptase" evidence="3">
    <location>
        <begin position="71"/>
        <end position="226"/>
    </location>
</feature>
<dbReference type="SUPFAM" id="SSF56672">
    <property type="entry name" value="DNA/RNA polymerases"/>
    <property type="match status" value="1"/>
</dbReference>
<evidence type="ECO:0000256" key="1">
    <source>
        <dbReference type="ARBA" id="ARBA00012493"/>
    </source>
</evidence>
<keyword evidence="2" id="KW-0511">Multifunctional enzyme</keyword>
<dbReference type="Gene3D" id="3.10.10.10">
    <property type="entry name" value="HIV Type 1 Reverse Transcriptase, subunit A, domain 1"/>
    <property type="match status" value="1"/>
</dbReference>
<sequence length="331" mass="38316">MEYQDTFNPEGEPTPYIEHRIDTGNAPPVATTPYRMSSARQEILKKELKSLLDFGIIEECDSPYVSPEVLIPKPNGEFRLCVDYRKLNAVTKSDPYPLPRMDDLLHKTSETKYMSAIDLKAEYHQVKMYTLDMDKTAFVCPFGVYRLTRMPFGLKTASATFQRLIDLFRNGLKVNTLVYLDDIIIMSSTFEQYLEDLCLVFKRLKQFKLQANREKCHFMYQKVKYLEHLITRSDIEVDPVKVLAIMDIPPPKNVKQIQSSLQTCGWYRRFNPNFAGVAKPLSTLTRKLATWAWSSEEQNNFDTLKKSLISPPVLKQLNENKLFILRTDASA</sequence>
<keyword evidence="6" id="KW-1185">Reference proteome</keyword>
<reference evidence="5" key="1">
    <citation type="journal article" date="2020" name="bioRxiv">
        <title>Chromosome-level reference genome of the European wasp spider Argiope bruennichi: a resource for studies on range expansion and evolutionary adaptation.</title>
        <authorList>
            <person name="Sheffer M.M."/>
            <person name="Hoppe A."/>
            <person name="Krehenwinkel H."/>
            <person name="Uhl G."/>
            <person name="Kuss A.W."/>
            <person name="Jensen L."/>
            <person name="Jensen C."/>
            <person name="Gillespie R.G."/>
            <person name="Hoff K.J."/>
            <person name="Prost S."/>
        </authorList>
    </citation>
    <scope>NUCLEOTIDE SEQUENCE</scope>
</reference>
<dbReference type="EMBL" id="JABXBU010000015">
    <property type="protein sequence ID" value="KAF8788308.1"/>
    <property type="molecule type" value="Genomic_DNA"/>
</dbReference>
<dbReference type="InterPro" id="IPR041577">
    <property type="entry name" value="RT_RNaseH_2"/>
</dbReference>
<proteinExistence type="predicted"/>
<dbReference type="GO" id="GO:0003964">
    <property type="term" value="F:RNA-directed DNA polymerase activity"/>
    <property type="evidence" value="ECO:0007669"/>
    <property type="project" value="UniProtKB-EC"/>
</dbReference>
<protein>
    <recommendedName>
        <fullName evidence="1">RNA-directed DNA polymerase</fullName>
        <ecNumber evidence="1">2.7.7.49</ecNumber>
    </recommendedName>
</protein>
<organism evidence="5 6">
    <name type="scientific">Argiope bruennichi</name>
    <name type="common">Wasp spider</name>
    <name type="synonym">Aranea bruennichi</name>
    <dbReference type="NCBI Taxonomy" id="94029"/>
    <lineage>
        <taxon>Eukaryota</taxon>
        <taxon>Metazoa</taxon>
        <taxon>Ecdysozoa</taxon>
        <taxon>Arthropoda</taxon>
        <taxon>Chelicerata</taxon>
        <taxon>Arachnida</taxon>
        <taxon>Araneae</taxon>
        <taxon>Araneomorphae</taxon>
        <taxon>Entelegynae</taxon>
        <taxon>Araneoidea</taxon>
        <taxon>Araneidae</taxon>
        <taxon>Argiope</taxon>
    </lineage>
</organism>
<gene>
    <name evidence="5" type="ORF">HNY73_009828</name>
</gene>
<dbReference type="EC" id="2.7.7.49" evidence="1"/>
<accession>A0A8T0FDH9</accession>
<feature type="domain" description="Reverse transcriptase/retrotransposon-derived protein RNase H-like" evidence="4">
    <location>
        <begin position="293"/>
        <end position="330"/>
    </location>
</feature>
<dbReference type="Pfam" id="PF00078">
    <property type="entry name" value="RVT_1"/>
    <property type="match status" value="1"/>
</dbReference>
<dbReference type="InterPro" id="IPR050951">
    <property type="entry name" value="Retrovirus_Pol_polyprotein"/>
</dbReference>